<sequence length="157" mass="17985">MRNNVTPPDTYSVQAPSGGEIGKSSRIDNKVVQDQRQRDDNDLQDERQDQPKEEEELVDLLSGCKPLGYKWIFKKKMKDDGTIDKYKARLAIKGFRQQEGNREDHQMDVKMTFLNGDLEKVLYMNQPEGFMAPGLESKVCSLVKSLYGLRKAPKHGH</sequence>
<dbReference type="InterPro" id="IPR013103">
    <property type="entry name" value="RVT_2"/>
</dbReference>
<dbReference type="EMBL" id="BKCJ010374213">
    <property type="protein sequence ID" value="GFA13451.1"/>
    <property type="molecule type" value="Genomic_DNA"/>
</dbReference>
<feature type="compositionally biased region" description="Polar residues" evidence="1">
    <location>
        <begin position="1"/>
        <end position="15"/>
    </location>
</feature>
<protein>
    <submittedName>
        <fullName evidence="3">Zinc finger, CCHC-type</fullName>
    </submittedName>
</protein>
<name>A0A699J5M5_TANCI</name>
<feature type="region of interest" description="Disordered" evidence="1">
    <location>
        <begin position="1"/>
        <end position="56"/>
    </location>
</feature>
<evidence type="ECO:0000259" key="2">
    <source>
        <dbReference type="Pfam" id="PF07727"/>
    </source>
</evidence>
<evidence type="ECO:0000313" key="3">
    <source>
        <dbReference type="EMBL" id="GFA13451.1"/>
    </source>
</evidence>
<evidence type="ECO:0000256" key="1">
    <source>
        <dbReference type="SAM" id="MobiDB-lite"/>
    </source>
</evidence>
<proteinExistence type="predicted"/>
<reference evidence="3" key="1">
    <citation type="journal article" date="2019" name="Sci. Rep.">
        <title>Draft genome of Tanacetum cinerariifolium, the natural source of mosquito coil.</title>
        <authorList>
            <person name="Yamashiro T."/>
            <person name="Shiraishi A."/>
            <person name="Satake H."/>
            <person name="Nakayama K."/>
        </authorList>
    </citation>
    <scope>NUCLEOTIDE SEQUENCE</scope>
</reference>
<feature type="compositionally biased region" description="Basic and acidic residues" evidence="1">
    <location>
        <begin position="23"/>
        <end position="51"/>
    </location>
</feature>
<comment type="caution">
    <text evidence="3">The sequence shown here is derived from an EMBL/GenBank/DDBJ whole genome shotgun (WGS) entry which is preliminary data.</text>
</comment>
<feature type="domain" description="Reverse transcriptase Ty1/copia-type" evidence="2">
    <location>
        <begin position="101"/>
        <end position="154"/>
    </location>
</feature>
<dbReference type="AlphaFoldDB" id="A0A699J5M5"/>
<organism evidence="3">
    <name type="scientific">Tanacetum cinerariifolium</name>
    <name type="common">Dalmatian daisy</name>
    <name type="synonym">Chrysanthemum cinerariifolium</name>
    <dbReference type="NCBI Taxonomy" id="118510"/>
    <lineage>
        <taxon>Eukaryota</taxon>
        <taxon>Viridiplantae</taxon>
        <taxon>Streptophyta</taxon>
        <taxon>Embryophyta</taxon>
        <taxon>Tracheophyta</taxon>
        <taxon>Spermatophyta</taxon>
        <taxon>Magnoliopsida</taxon>
        <taxon>eudicotyledons</taxon>
        <taxon>Gunneridae</taxon>
        <taxon>Pentapetalae</taxon>
        <taxon>asterids</taxon>
        <taxon>campanulids</taxon>
        <taxon>Asterales</taxon>
        <taxon>Asteraceae</taxon>
        <taxon>Asteroideae</taxon>
        <taxon>Anthemideae</taxon>
        <taxon>Anthemidinae</taxon>
        <taxon>Tanacetum</taxon>
    </lineage>
</organism>
<accession>A0A699J5M5</accession>
<dbReference type="Pfam" id="PF07727">
    <property type="entry name" value="RVT_2"/>
    <property type="match status" value="1"/>
</dbReference>
<gene>
    <name evidence="3" type="ORF">Tci_585423</name>
</gene>